<dbReference type="EMBL" id="FMZK01000002">
    <property type="protein sequence ID" value="SDC50196.1"/>
    <property type="molecule type" value="Genomic_DNA"/>
</dbReference>
<feature type="domain" description="Carbamoyltransferase C-terminal" evidence="3">
    <location>
        <begin position="413"/>
        <end position="584"/>
    </location>
</feature>
<dbReference type="RefSeq" id="WP_055573062.1">
    <property type="nucleotide sequence ID" value="NZ_FMZK01000002.1"/>
</dbReference>
<dbReference type="CDD" id="cd24098">
    <property type="entry name" value="ASKHA_NBD_TobZ_N"/>
    <property type="match status" value="1"/>
</dbReference>
<dbReference type="SUPFAM" id="SSF53067">
    <property type="entry name" value="Actin-like ATPase domain"/>
    <property type="match status" value="1"/>
</dbReference>
<feature type="domain" description="Carbamoyltransferase" evidence="2">
    <location>
        <begin position="134"/>
        <end position="354"/>
    </location>
</feature>
<dbReference type="Gene3D" id="3.30.420.40">
    <property type="match status" value="2"/>
</dbReference>
<dbReference type="InterPro" id="IPR043129">
    <property type="entry name" value="ATPase_NBD"/>
</dbReference>
<comment type="similarity">
    <text evidence="1">Belongs to the NodU/CmcH family.</text>
</comment>
<proteinExistence type="inferred from homology"/>
<evidence type="ECO:0000256" key="1">
    <source>
        <dbReference type="ARBA" id="ARBA00006129"/>
    </source>
</evidence>
<dbReference type="Pfam" id="PF16861">
    <property type="entry name" value="Carbam_trans_C"/>
    <property type="match status" value="1"/>
</dbReference>
<dbReference type="AlphaFoldDB" id="A0A1G6M5E1"/>
<evidence type="ECO:0000259" key="2">
    <source>
        <dbReference type="Pfam" id="PF02543"/>
    </source>
</evidence>
<dbReference type="InterPro" id="IPR003696">
    <property type="entry name" value="Carbtransf_dom"/>
</dbReference>
<evidence type="ECO:0000313" key="4">
    <source>
        <dbReference type="EMBL" id="SDC50196.1"/>
    </source>
</evidence>
<dbReference type="InterPro" id="IPR038152">
    <property type="entry name" value="Carbam_trans_C_sf"/>
</dbReference>
<feature type="domain" description="Carbamoyltransferase" evidence="2">
    <location>
        <begin position="35"/>
        <end position="86"/>
    </location>
</feature>
<dbReference type="Proteomes" id="UP000182100">
    <property type="component" value="Unassembled WGS sequence"/>
</dbReference>
<sequence>MIVMGLSGLPNAQDRLLRDTPGVHRIDERNCQGLDSAAALVVDGRIVAAAAEERFSGDKGTGRLPLGAIDYCLEAAGIDAQDVDVIAHGFDYGRHRRVFAGSLDYFEDVLSGRTVVDGLTAHGWTGVADRFQPVNHHFAHAASAYLPSNFDSALCVVSDGMGETESLSVYQARDGHIEKLYCQPISQSLGFLYSICTRYLGFASNSDEYKVMGLAAYGSPAAHRPLFQELVRFDPRTGGVRVNWPRGSLDSPALGYPKALAFLESKAFPVGNQDEGHLPEHADFAAALQERLTEVLTELVSHWLTRTGESSLCLAGGTFLNCKANQALCDLPGVDRVFVQPAAGDDGTSLGAALYASHERGVPYVGPPAGFDPYTGPSYNEHEVRAALERVAVSGAVRWRHIGLSDAYFSAAAADLAVDRVIGWFHGRMEFGPRALGNRSILGLPRGRNIKERINNMVKFREPFRPFAPAVLEEDRDTLFETRGLSPTAYMLCTAEVREQHRADVPGIVHEDGSARVQVVREDANEVFWRLLREVKSQTGFGCVVNTSFNVKGQPLIMSPLTALETFLKTSMDRLYIEGFVVEKVTDGQ</sequence>
<accession>A0A1G6M5E1</accession>
<dbReference type="Pfam" id="PF02543">
    <property type="entry name" value="Carbam_trans_N"/>
    <property type="match status" value="2"/>
</dbReference>
<keyword evidence="5" id="KW-1185">Reference proteome</keyword>
<dbReference type="STRING" id="67344.SAMN05216505_102372"/>
<evidence type="ECO:0000259" key="3">
    <source>
        <dbReference type="Pfam" id="PF16861"/>
    </source>
</evidence>
<organism evidence="4 5">
    <name type="scientific">Streptomyces prasinopilosus</name>
    <dbReference type="NCBI Taxonomy" id="67344"/>
    <lineage>
        <taxon>Bacteria</taxon>
        <taxon>Bacillati</taxon>
        <taxon>Actinomycetota</taxon>
        <taxon>Actinomycetes</taxon>
        <taxon>Kitasatosporales</taxon>
        <taxon>Streptomycetaceae</taxon>
        <taxon>Streptomyces</taxon>
    </lineage>
</organism>
<name>A0A1G6M5E1_9ACTN</name>
<gene>
    <name evidence="4" type="ORF">SAMN05216505_102372</name>
</gene>
<evidence type="ECO:0000313" key="5">
    <source>
        <dbReference type="Proteomes" id="UP000182100"/>
    </source>
</evidence>
<dbReference type="GO" id="GO:0016740">
    <property type="term" value="F:transferase activity"/>
    <property type="evidence" value="ECO:0007669"/>
    <property type="project" value="UniProtKB-KW"/>
</dbReference>
<dbReference type="InterPro" id="IPR031730">
    <property type="entry name" value="Carbam_trans_C"/>
</dbReference>
<dbReference type="Gene3D" id="3.90.870.20">
    <property type="entry name" value="Carbamoyltransferase, C-terminal domain"/>
    <property type="match status" value="1"/>
</dbReference>
<dbReference type="PANTHER" id="PTHR34847">
    <property type="entry name" value="NODULATION PROTEIN U"/>
    <property type="match status" value="1"/>
</dbReference>
<dbReference type="PANTHER" id="PTHR34847:SF1">
    <property type="entry name" value="NODULATION PROTEIN U"/>
    <property type="match status" value="1"/>
</dbReference>
<keyword evidence="4" id="KW-0808">Transferase</keyword>
<dbReference type="InterPro" id="IPR051338">
    <property type="entry name" value="NodU/CmcH_Carbamoyltrnsfr"/>
</dbReference>
<reference evidence="5" key="1">
    <citation type="submission" date="2016-10" db="EMBL/GenBank/DDBJ databases">
        <authorList>
            <person name="Varghese N."/>
            <person name="Submissions S."/>
        </authorList>
    </citation>
    <scope>NUCLEOTIDE SEQUENCE [LARGE SCALE GENOMIC DNA]</scope>
    <source>
        <strain evidence="5">CGMCC 4.3504</strain>
    </source>
</reference>
<protein>
    <submittedName>
        <fullName evidence="4">Carbamoyltransferase</fullName>
    </submittedName>
</protein>